<keyword evidence="1" id="KW-0472">Membrane</keyword>
<reference evidence="2 3" key="1">
    <citation type="journal article" date="2016" name="Sci. Rep.">
        <title>Metabolic traits of an uncultured archaeal lineage -MSBL1- from brine pools of the Red Sea.</title>
        <authorList>
            <person name="Mwirichia R."/>
            <person name="Alam I."/>
            <person name="Rashid M."/>
            <person name="Vinu M."/>
            <person name="Ba-Alawi W."/>
            <person name="Anthony Kamau A."/>
            <person name="Kamanda Ngugi D."/>
            <person name="Goker M."/>
            <person name="Klenk H.P."/>
            <person name="Bajic V."/>
            <person name="Stingl U."/>
        </authorList>
    </citation>
    <scope>NUCLEOTIDE SEQUENCE [LARGE SCALE GENOMIC DNA]</scope>
    <source>
        <strain evidence="2">SCGC-AAA259A05</strain>
    </source>
</reference>
<gene>
    <name evidence="2" type="ORF">AKJ57_00235</name>
</gene>
<keyword evidence="1" id="KW-1133">Transmembrane helix</keyword>
<proteinExistence type="predicted"/>
<keyword evidence="1" id="KW-0812">Transmembrane</keyword>
<dbReference type="Proteomes" id="UP000070163">
    <property type="component" value="Unassembled WGS sequence"/>
</dbReference>
<feature type="transmembrane region" description="Helical" evidence="1">
    <location>
        <begin position="43"/>
        <end position="66"/>
    </location>
</feature>
<evidence type="ECO:0000313" key="2">
    <source>
        <dbReference type="EMBL" id="KXA91744.1"/>
    </source>
</evidence>
<dbReference type="EMBL" id="LHXJ01000001">
    <property type="protein sequence ID" value="KXA91744.1"/>
    <property type="molecule type" value="Genomic_DNA"/>
</dbReference>
<evidence type="ECO:0000256" key="1">
    <source>
        <dbReference type="SAM" id="Phobius"/>
    </source>
</evidence>
<protein>
    <submittedName>
        <fullName evidence="2">Uncharacterized protein</fullName>
    </submittedName>
</protein>
<name>A0A133UC47_9EURY</name>
<comment type="caution">
    <text evidence="2">The sequence shown here is derived from an EMBL/GenBank/DDBJ whole genome shotgun (WGS) entry which is preliminary data.</text>
</comment>
<organism evidence="2 3">
    <name type="scientific">candidate division MSBL1 archaeon SCGC-AAA259A05</name>
    <dbReference type="NCBI Taxonomy" id="1698259"/>
    <lineage>
        <taxon>Archaea</taxon>
        <taxon>Methanobacteriati</taxon>
        <taxon>Methanobacteriota</taxon>
        <taxon>candidate division MSBL1</taxon>
    </lineage>
</organism>
<evidence type="ECO:0000313" key="3">
    <source>
        <dbReference type="Proteomes" id="UP000070163"/>
    </source>
</evidence>
<dbReference type="AlphaFoldDB" id="A0A133UC47"/>
<keyword evidence="3" id="KW-1185">Reference proteome</keyword>
<feature type="transmembrane region" description="Helical" evidence="1">
    <location>
        <begin position="6"/>
        <end position="22"/>
    </location>
</feature>
<accession>A0A133UC47</accession>
<sequence>MTIPQWVPIGIVVLGIFTWAALHEELEKRQVTVSPSVIFFLEMVPSFAFSAMVFIFLIPSLFYFVYGKLPEWALGGLFLRLTTFLGAVMLL</sequence>
<feature type="transmembrane region" description="Helical" evidence="1">
    <location>
        <begin position="72"/>
        <end position="90"/>
    </location>
</feature>